<dbReference type="RefSeq" id="XP_025368832.1">
    <property type="nucleotide sequence ID" value="XM_025517068.1"/>
</dbReference>
<dbReference type="OrthoDB" id="5559380at2759"/>
<dbReference type="EMBL" id="KZ819389">
    <property type="protein sequence ID" value="PWN41672.1"/>
    <property type="molecule type" value="Genomic_DNA"/>
</dbReference>
<feature type="domain" description="GAR" evidence="2">
    <location>
        <begin position="920"/>
        <end position="1020"/>
    </location>
</feature>
<feature type="compositionally biased region" description="Low complexity" evidence="1">
    <location>
        <begin position="457"/>
        <end position="468"/>
    </location>
</feature>
<proteinExistence type="predicted"/>
<accession>A0A316VW58</accession>
<reference evidence="3 4" key="1">
    <citation type="journal article" date="2018" name="Mol. Biol. Evol.">
        <title>Broad Genomic Sampling Reveals a Smut Pathogenic Ancestry of the Fungal Clade Ustilaginomycotina.</title>
        <authorList>
            <person name="Kijpornyongpan T."/>
            <person name="Mondo S.J."/>
            <person name="Barry K."/>
            <person name="Sandor L."/>
            <person name="Lee J."/>
            <person name="Lipzen A."/>
            <person name="Pangilinan J."/>
            <person name="LaButti K."/>
            <person name="Hainaut M."/>
            <person name="Henrissat B."/>
            <person name="Grigoriev I.V."/>
            <person name="Spatafora J.W."/>
            <person name="Aime M.C."/>
        </authorList>
    </citation>
    <scope>NUCLEOTIDE SEQUENCE [LARGE SCALE GENOMIC DNA]</scope>
    <source>
        <strain evidence="3 4">MCA 4658</strain>
    </source>
</reference>
<dbReference type="InterPro" id="IPR003108">
    <property type="entry name" value="GAR_dom"/>
</dbReference>
<dbReference type="InterPro" id="IPR013889">
    <property type="entry name" value="Karyogamy_KAR9"/>
</dbReference>
<dbReference type="GO" id="GO:0030473">
    <property type="term" value="P:nuclear migration along microtubule"/>
    <property type="evidence" value="ECO:0007669"/>
    <property type="project" value="TreeGrafter"/>
</dbReference>
<evidence type="ECO:0000259" key="2">
    <source>
        <dbReference type="PROSITE" id="PS51460"/>
    </source>
</evidence>
<feature type="compositionally biased region" description="Polar residues" evidence="1">
    <location>
        <begin position="46"/>
        <end position="69"/>
    </location>
</feature>
<evidence type="ECO:0000313" key="4">
    <source>
        <dbReference type="Proteomes" id="UP000245783"/>
    </source>
</evidence>
<protein>
    <recommendedName>
        <fullName evidence="2">GAR domain-containing protein</fullName>
    </recommendedName>
</protein>
<dbReference type="GO" id="GO:0051293">
    <property type="term" value="P:establishment of spindle localization"/>
    <property type="evidence" value="ECO:0007669"/>
    <property type="project" value="TreeGrafter"/>
</dbReference>
<dbReference type="InParanoid" id="A0A316VW58"/>
<dbReference type="GO" id="GO:0043332">
    <property type="term" value="C:mating projection tip"/>
    <property type="evidence" value="ECO:0007669"/>
    <property type="project" value="TreeGrafter"/>
</dbReference>
<feature type="compositionally biased region" description="Low complexity" evidence="1">
    <location>
        <begin position="412"/>
        <end position="426"/>
    </location>
</feature>
<feature type="compositionally biased region" description="Basic and acidic residues" evidence="1">
    <location>
        <begin position="662"/>
        <end position="675"/>
    </location>
</feature>
<feature type="region of interest" description="Disordered" evidence="1">
    <location>
        <begin position="401"/>
        <end position="745"/>
    </location>
</feature>
<evidence type="ECO:0000313" key="3">
    <source>
        <dbReference type="EMBL" id="PWN41672.1"/>
    </source>
</evidence>
<dbReference type="Pfam" id="PF08580">
    <property type="entry name" value="KAR9"/>
    <property type="match status" value="1"/>
</dbReference>
<gene>
    <name evidence="3" type="ORF">IE81DRAFT_367281</name>
</gene>
<feature type="compositionally biased region" description="Low complexity" evidence="1">
    <location>
        <begin position="554"/>
        <end position="563"/>
    </location>
</feature>
<dbReference type="PROSITE" id="PS51460">
    <property type="entry name" value="GAR"/>
    <property type="match status" value="1"/>
</dbReference>
<dbReference type="STRING" id="1522189.A0A316VW58"/>
<feature type="compositionally biased region" description="Basic and acidic residues" evidence="1">
    <location>
        <begin position="401"/>
        <end position="411"/>
    </location>
</feature>
<dbReference type="GO" id="GO:0005938">
    <property type="term" value="C:cell cortex"/>
    <property type="evidence" value="ECO:0007669"/>
    <property type="project" value="TreeGrafter"/>
</dbReference>
<feature type="region of interest" description="Disordered" evidence="1">
    <location>
        <begin position="1"/>
        <end position="69"/>
    </location>
</feature>
<feature type="region of interest" description="Disordered" evidence="1">
    <location>
        <begin position="304"/>
        <end position="327"/>
    </location>
</feature>
<organism evidence="3 4">
    <name type="scientific">Ceraceosorus guamensis</name>
    <dbReference type="NCBI Taxonomy" id="1522189"/>
    <lineage>
        <taxon>Eukaryota</taxon>
        <taxon>Fungi</taxon>
        <taxon>Dikarya</taxon>
        <taxon>Basidiomycota</taxon>
        <taxon>Ustilaginomycotina</taxon>
        <taxon>Exobasidiomycetes</taxon>
        <taxon>Ceraceosorales</taxon>
        <taxon>Ceraceosoraceae</taxon>
        <taxon>Ceraceosorus</taxon>
    </lineage>
</organism>
<name>A0A316VW58_9BASI</name>
<feature type="compositionally biased region" description="Low complexity" evidence="1">
    <location>
        <begin position="486"/>
        <end position="503"/>
    </location>
</feature>
<dbReference type="Proteomes" id="UP000245783">
    <property type="component" value="Unassembled WGS sequence"/>
</dbReference>
<dbReference type="AlphaFoldDB" id="A0A316VW58"/>
<dbReference type="GeneID" id="37038938"/>
<keyword evidence="4" id="KW-1185">Reference proteome</keyword>
<feature type="region of interest" description="Disordered" evidence="1">
    <location>
        <begin position="786"/>
        <end position="817"/>
    </location>
</feature>
<feature type="compositionally biased region" description="Low complexity" evidence="1">
    <location>
        <begin position="15"/>
        <end position="32"/>
    </location>
</feature>
<dbReference type="GO" id="GO:0008017">
    <property type="term" value="F:microtubule binding"/>
    <property type="evidence" value="ECO:0007669"/>
    <property type="project" value="InterPro"/>
</dbReference>
<feature type="compositionally biased region" description="Polar residues" evidence="1">
    <location>
        <begin position="876"/>
        <end position="894"/>
    </location>
</feature>
<dbReference type="PANTHER" id="PTHR37271:SF1">
    <property type="entry name" value="KARYOGAMY PROTEIN KAR9"/>
    <property type="match status" value="1"/>
</dbReference>
<evidence type="ECO:0000256" key="1">
    <source>
        <dbReference type="SAM" id="MobiDB-lite"/>
    </source>
</evidence>
<dbReference type="PANTHER" id="PTHR37271">
    <property type="entry name" value="KARYOGAMY PROTEIN KAR9"/>
    <property type="match status" value="1"/>
</dbReference>
<feature type="compositionally biased region" description="Polar residues" evidence="1">
    <location>
        <begin position="603"/>
        <end position="629"/>
    </location>
</feature>
<feature type="compositionally biased region" description="Polar residues" evidence="1">
    <location>
        <begin position="645"/>
        <end position="654"/>
    </location>
</feature>
<feature type="region of interest" description="Disordered" evidence="1">
    <location>
        <begin position="875"/>
        <end position="894"/>
    </location>
</feature>
<sequence length="1022" mass="107982">MLNVSPRPPTLSELVPSRTSSRSPSPSRVSPVGAGPSRLDVAFPPRSSSRAAQGTMPTSQSSLPRSPSALAQSISALHLDDQMDEEKVAPGIGTHESGSPQIPCPVETERLLQATSERVADINRAIFRIEEVRHAKALSSTDAGGGSSSAGNSGTSNVDEAFMELNSLLEEVSGSMRIIEKAVSALAGLEDAPGQDSWSGVLAGARRRRGSAGSLDSFASFDEAAADISDATPSFESIVRHFQQLTEHWASAQGEAERVKQELSEDRYLTVFRGLSSQATGMMDSLDKAIMICADFISSVQQKLASSPAQPHSREEELDEEEETRKKLEDLKSRRSAFEVKRQHYGPACERVFGVLERGLKERATAHGSMLRRYRELKQRWKSQRDAMSRIDKELRRAEVALSPRSRERIPSDAAHSASSPASSAAELSVGSPASSLRPRPGPKSSSRELRPTAHRTPSSSSLASAATSPPPKPPKSSRRQSMIDAPPQTSSPSASRSRPISSVYAQGVYKPGAVSHASPNAPSPRAHGRSASTNPVPSHTAGERGYTRPGHASSFSTSTDSSAIDPVERFGIPQSGRTTPGGTFLSPMRRTRPLDVAGPPTSYRTPSGLSAALNNNNRSKTPQPTPTWSRGSSEPPPDRPPSRNYGNRRNSSIFHGGSPLDRMKAEQDLGDRSVDSIGSNDSGRPGSAAGIYYRPPSSASTATGERGSKRHSMIPRLSFPASSDHNGDSPHSRPGSALSHASTAAYAAAGASPARTYQGGNRSTMQTPEPVLAARVQRLSMFARPSRGTPATSAMGGVYDATGSPAARRSSRPPPARYNAHVTSPLNINKSGRTTPLSAAALAKLPDAGPPGPRSISGSSVANYRAARAGGTAALGNSANQSHSGRATPTFSEGASSVGAFSALGGGGARAQLEHYRPNQNDALDVEVAHVANSLGVYLERVTDPLPRGVRSEPRPGQEIQAQYSIGGGKAVMCKLLELHRPQSSAGARSGTKVRKILARVGGGWMDLEQHILNKIDEGMA</sequence>
<dbReference type="GO" id="GO:0005816">
    <property type="term" value="C:spindle pole body"/>
    <property type="evidence" value="ECO:0007669"/>
    <property type="project" value="TreeGrafter"/>
</dbReference>